<keyword evidence="3" id="KW-1185">Reference proteome</keyword>
<feature type="compositionally biased region" description="Basic and acidic residues" evidence="1">
    <location>
        <begin position="311"/>
        <end position="320"/>
    </location>
</feature>
<dbReference type="Proteomes" id="UP001362999">
    <property type="component" value="Unassembled WGS sequence"/>
</dbReference>
<accession>A0AAW0AJH3</accession>
<evidence type="ECO:0000313" key="3">
    <source>
        <dbReference type="Proteomes" id="UP001362999"/>
    </source>
</evidence>
<proteinExistence type="predicted"/>
<dbReference type="AlphaFoldDB" id="A0AAW0AJH3"/>
<feature type="region of interest" description="Disordered" evidence="1">
    <location>
        <begin position="282"/>
        <end position="320"/>
    </location>
</feature>
<reference evidence="2 3" key="1">
    <citation type="journal article" date="2024" name="J Genomics">
        <title>Draft genome sequencing and assembly of Favolaschia claudopus CIRM-BRFM 2984 isolated from oak limbs.</title>
        <authorList>
            <person name="Navarro D."/>
            <person name="Drula E."/>
            <person name="Chaduli D."/>
            <person name="Cazenave R."/>
            <person name="Ahrendt S."/>
            <person name="Wang J."/>
            <person name="Lipzen A."/>
            <person name="Daum C."/>
            <person name="Barry K."/>
            <person name="Grigoriev I.V."/>
            <person name="Favel A."/>
            <person name="Rosso M.N."/>
            <person name="Martin F."/>
        </authorList>
    </citation>
    <scope>NUCLEOTIDE SEQUENCE [LARGE SCALE GENOMIC DNA]</scope>
    <source>
        <strain evidence="2 3">CIRM-BRFM 2984</strain>
    </source>
</reference>
<comment type="caution">
    <text evidence="2">The sequence shown here is derived from an EMBL/GenBank/DDBJ whole genome shotgun (WGS) entry which is preliminary data.</text>
</comment>
<gene>
    <name evidence="2" type="ORF">R3P38DRAFT_2788660</name>
</gene>
<name>A0AAW0AJH3_9AGAR</name>
<sequence length="320" mass="34616">MNALGFARTRAYIEGISTCTCLSTRFNANDSQAATNPFKVEPKVKVIEDLRLNPQIAGLFNPSGSIRFDSRWVRIEVKILKFSSRPRDSRLQSDTVDSLPYDFASFRLPIPLSTPAFPSGPRRERCEFLTESARSAETTTSLALTVTGRAVAAWRVDLCTSREFPSASGRVAPTTSLRVSRETAAVGGARGGGGNKVDLRVAETRASEGAERNGRAVGASAAEWWSGGVRVAAAGHSLRGRRGTTRGGGVVSRAREGENRWPHLNSSVFLVYVGTGRRRLRERRRRAGGDSISASQRRGGGESGGGLRVGNPEERVRKAR</sequence>
<evidence type="ECO:0000256" key="1">
    <source>
        <dbReference type="SAM" id="MobiDB-lite"/>
    </source>
</evidence>
<protein>
    <submittedName>
        <fullName evidence="2">Uncharacterized protein</fullName>
    </submittedName>
</protein>
<organism evidence="2 3">
    <name type="scientific">Favolaschia claudopus</name>
    <dbReference type="NCBI Taxonomy" id="2862362"/>
    <lineage>
        <taxon>Eukaryota</taxon>
        <taxon>Fungi</taxon>
        <taxon>Dikarya</taxon>
        <taxon>Basidiomycota</taxon>
        <taxon>Agaricomycotina</taxon>
        <taxon>Agaricomycetes</taxon>
        <taxon>Agaricomycetidae</taxon>
        <taxon>Agaricales</taxon>
        <taxon>Marasmiineae</taxon>
        <taxon>Mycenaceae</taxon>
        <taxon>Favolaschia</taxon>
    </lineage>
</organism>
<dbReference type="EMBL" id="JAWWNJ010000060">
    <property type="protein sequence ID" value="KAK7013227.1"/>
    <property type="molecule type" value="Genomic_DNA"/>
</dbReference>
<evidence type="ECO:0000313" key="2">
    <source>
        <dbReference type="EMBL" id="KAK7013227.1"/>
    </source>
</evidence>